<dbReference type="GO" id="GO:0009102">
    <property type="term" value="P:biotin biosynthetic process"/>
    <property type="evidence" value="ECO:0007669"/>
    <property type="project" value="UniProtKB-KW"/>
</dbReference>
<evidence type="ECO:0000313" key="15">
    <source>
        <dbReference type="Proteomes" id="UP000002484"/>
    </source>
</evidence>
<dbReference type="EMBL" id="CP002299">
    <property type="protein sequence ID" value="ADP78880.1"/>
    <property type="molecule type" value="Genomic_DNA"/>
</dbReference>
<reference evidence="14 15" key="1">
    <citation type="submission" date="2010-10" db="EMBL/GenBank/DDBJ databases">
        <title>Complete sequence of Frankia sp. EuI1c.</title>
        <authorList>
            <consortium name="US DOE Joint Genome Institute"/>
            <person name="Lucas S."/>
            <person name="Copeland A."/>
            <person name="Lapidus A."/>
            <person name="Cheng J.-F."/>
            <person name="Bruce D."/>
            <person name="Goodwin L."/>
            <person name="Pitluck S."/>
            <person name="Chertkov O."/>
            <person name="Detter J.C."/>
            <person name="Han C."/>
            <person name="Tapia R."/>
            <person name="Land M."/>
            <person name="Hauser L."/>
            <person name="Jeffries C."/>
            <person name="Kyrpides N."/>
            <person name="Ivanova N."/>
            <person name="Mikhailova N."/>
            <person name="Beauchemin N."/>
            <person name="Sen A."/>
            <person name="Sur S.A."/>
            <person name="Gtari M."/>
            <person name="Wall L."/>
            <person name="Tisa L."/>
            <person name="Woyke T."/>
        </authorList>
    </citation>
    <scope>NUCLEOTIDE SEQUENCE [LARGE SCALE GENOMIC DNA]</scope>
    <source>
        <strain evidence="15">DSM 45817 / CECT 9037 / EuI1c</strain>
    </source>
</reference>
<keyword evidence="15" id="KW-1185">Reference proteome</keyword>
<evidence type="ECO:0000256" key="12">
    <source>
        <dbReference type="RuleBase" id="RU003693"/>
    </source>
</evidence>
<dbReference type="PROSITE" id="PS00599">
    <property type="entry name" value="AA_TRANSFER_CLASS_2"/>
    <property type="match status" value="1"/>
</dbReference>
<dbReference type="EC" id="2.3.1.47" evidence="5"/>
<dbReference type="eggNOG" id="COG0156">
    <property type="taxonomic scope" value="Bacteria"/>
</dbReference>
<comment type="cofactor">
    <cofactor evidence="1 12">
        <name>pyridoxal 5'-phosphate</name>
        <dbReference type="ChEBI" id="CHEBI:597326"/>
    </cofactor>
</comment>
<comment type="subunit">
    <text evidence="4">Homodimer.</text>
</comment>
<comment type="pathway">
    <text evidence="2">Cofactor biosynthesis; biotin biosynthesis.</text>
</comment>
<dbReference type="Gene3D" id="3.90.1150.10">
    <property type="entry name" value="Aspartate Aminotransferase, domain 1"/>
    <property type="match status" value="1"/>
</dbReference>
<proteinExistence type="inferred from homology"/>
<dbReference type="InterPro" id="IPR001917">
    <property type="entry name" value="Aminotrans_II_pyridoxalP_BS"/>
</dbReference>
<gene>
    <name evidence="14" type="ordered locus">FraEuI1c_0802</name>
</gene>
<keyword evidence="7" id="KW-0093">Biotin biosynthesis</keyword>
<comment type="similarity">
    <text evidence="3">Belongs to the class-II pyridoxal-phosphate-dependent aminotransferase family. BioF subfamily.</text>
</comment>
<dbReference type="InterPro" id="IPR050087">
    <property type="entry name" value="AON_synthase_class-II"/>
</dbReference>
<dbReference type="AlphaFoldDB" id="E3IV00"/>
<evidence type="ECO:0000256" key="9">
    <source>
        <dbReference type="ARBA" id="ARBA00032610"/>
    </source>
</evidence>
<dbReference type="FunCoup" id="E3IV00">
    <property type="interactions" value="318"/>
</dbReference>
<evidence type="ECO:0000256" key="3">
    <source>
        <dbReference type="ARBA" id="ARBA00010008"/>
    </source>
</evidence>
<keyword evidence="14" id="KW-0012">Acyltransferase</keyword>
<dbReference type="GO" id="GO:0008710">
    <property type="term" value="F:8-amino-7-oxononanoate synthase activity"/>
    <property type="evidence" value="ECO:0007669"/>
    <property type="project" value="UniProtKB-EC"/>
</dbReference>
<dbReference type="InterPro" id="IPR015421">
    <property type="entry name" value="PyrdxlP-dep_Trfase_major"/>
</dbReference>
<dbReference type="HOGENOM" id="CLU_015846_11_2_11"/>
<dbReference type="InterPro" id="IPR015424">
    <property type="entry name" value="PyrdxlP-dep_Trfase"/>
</dbReference>
<dbReference type="PANTHER" id="PTHR13693">
    <property type="entry name" value="CLASS II AMINOTRANSFERASE/8-AMINO-7-OXONONANOATE SYNTHASE"/>
    <property type="match status" value="1"/>
</dbReference>
<evidence type="ECO:0000256" key="1">
    <source>
        <dbReference type="ARBA" id="ARBA00001933"/>
    </source>
</evidence>
<dbReference type="InterPro" id="IPR015422">
    <property type="entry name" value="PyrdxlP-dep_Trfase_small"/>
</dbReference>
<dbReference type="PANTHER" id="PTHR13693:SF100">
    <property type="entry name" value="8-AMINO-7-OXONONANOATE SYNTHASE"/>
    <property type="match status" value="1"/>
</dbReference>
<protein>
    <recommendedName>
        <fullName evidence="5">8-amino-7-oxononanoate synthase</fullName>
        <ecNumber evidence="5">2.3.1.47</ecNumber>
    </recommendedName>
    <alternativeName>
        <fullName evidence="9">7-keto-8-amino-pelargonic acid synthase</fullName>
    </alternativeName>
    <alternativeName>
        <fullName evidence="10">8-amino-7-ketopelargonate synthase</fullName>
    </alternativeName>
</protein>
<evidence type="ECO:0000256" key="5">
    <source>
        <dbReference type="ARBA" id="ARBA00013187"/>
    </source>
</evidence>
<dbReference type="STRING" id="298654.FraEuI1c_0802"/>
<keyword evidence="6 14" id="KW-0808">Transferase</keyword>
<evidence type="ECO:0000256" key="6">
    <source>
        <dbReference type="ARBA" id="ARBA00022679"/>
    </source>
</evidence>
<keyword evidence="8 12" id="KW-0663">Pyridoxal phosphate</keyword>
<dbReference type="InterPro" id="IPR004839">
    <property type="entry name" value="Aminotransferase_I/II_large"/>
</dbReference>
<dbReference type="Pfam" id="PF00155">
    <property type="entry name" value="Aminotran_1_2"/>
    <property type="match status" value="1"/>
</dbReference>
<dbReference type="Gene3D" id="3.40.640.10">
    <property type="entry name" value="Type I PLP-dependent aspartate aminotransferase-like (Major domain)"/>
    <property type="match status" value="1"/>
</dbReference>
<dbReference type="GO" id="GO:0030170">
    <property type="term" value="F:pyridoxal phosphate binding"/>
    <property type="evidence" value="ECO:0007669"/>
    <property type="project" value="InterPro"/>
</dbReference>
<feature type="domain" description="Aminotransferase class I/classII large" evidence="13">
    <location>
        <begin position="43"/>
        <end position="377"/>
    </location>
</feature>
<evidence type="ECO:0000256" key="4">
    <source>
        <dbReference type="ARBA" id="ARBA00011738"/>
    </source>
</evidence>
<evidence type="ECO:0000259" key="13">
    <source>
        <dbReference type="Pfam" id="PF00155"/>
    </source>
</evidence>
<dbReference type="KEGG" id="fri:FraEuI1c_0802"/>
<evidence type="ECO:0000256" key="10">
    <source>
        <dbReference type="ARBA" id="ARBA00033381"/>
    </source>
</evidence>
<evidence type="ECO:0000256" key="7">
    <source>
        <dbReference type="ARBA" id="ARBA00022756"/>
    </source>
</evidence>
<organism evidence="14 15">
    <name type="scientific">Pseudofrankia inefficax (strain DSM 45817 / CECT 9037 / DDB 130130 / EuI1c)</name>
    <name type="common">Frankia inefficax</name>
    <dbReference type="NCBI Taxonomy" id="298654"/>
    <lineage>
        <taxon>Bacteria</taxon>
        <taxon>Bacillati</taxon>
        <taxon>Actinomycetota</taxon>
        <taxon>Actinomycetes</taxon>
        <taxon>Frankiales</taxon>
        <taxon>Frankiaceae</taxon>
        <taxon>Pseudofrankia</taxon>
    </lineage>
</organism>
<dbReference type="RefSeq" id="WP_013422001.1">
    <property type="nucleotide sequence ID" value="NC_014666.1"/>
</dbReference>
<dbReference type="Proteomes" id="UP000002484">
    <property type="component" value="Chromosome"/>
</dbReference>
<name>E3IV00_PSEI1</name>
<accession>E3IV00</accession>
<evidence type="ECO:0000256" key="11">
    <source>
        <dbReference type="ARBA" id="ARBA00047715"/>
    </source>
</evidence>
<evidence type="ECO:0000313" key="14">
    <source>
        <dbReference type="EMBL" id="ADP78880.1"/>
    </source>
</evidence>
<comment type="catalytic activity">
    <reaction evidence="11">
        <text>6-carboxyhexanoyl-[ACP] + L-alanine + H(+) = (8S)-8-amino-7-oxononanoate + holo-[ACP] + CO2</text>
        <dbReference type="Rhea" id="RHEA:42288"/>
        <dbReference type="Rhea" id="RHEA-COMP:9685"/>
        <dbReference type="Rhea" id="RHEA-COMP:9955"/>
        <dbReference type="ChEBI" id="CHEBI:15378"/>
        <dbReference type="ChEBI" id="CHEBI:16526"/>
        <dbReference type="ChEBI" id="CHEBI:57972"/>
        <dbReference type="ChEBI" id="CHEBI:64479"/>
        <dbReference type="ChEBI" id="CHEBI:78846"/>
        <dbReference type="ChEBI" id="CHEBI:149468"/>
        <dbReference type="EC" id="2.3.1.47"/>
    </reaction>
</comment>
<sequence length="393" mass="39685">MHERLSAPPAPLAWLDVNAQARRTAGLRRSVRPRPAVDDLIRLDLAGNDYLGLSRHPDVIEAGVAALRAWGAGSTGSRLVSGTTELHAELETALAAHTGFAAGLVFASGYAANLGALTALVSAGDLVVSDEHNHASIVDACRLSRAEVAIVPHLDVAAVESALAGRSYRRAVMVTDSVFSADGDLAPLAELHAVTRRHGAVLLVDEAHALGVVGARGEGAVAAAGLAGAPDVVATVTLSKSLGSQGGAVLGPVEVRDHLIDTARTFIFDTGLAPAAAGAALGALRLLAATPALAARSRARAGELARLAEAPAPAAAVVSVVLGEPERAVAAAQTCREHGVAVGCFRPPTVPPGTSRLRLSARADLTDDDIALFATALAAARAAQPAGTPAGRS</sequence>
<dbReference type="InParanoid" id="E3IV00"/>
<evidence type="ECO:0000256" key="2">
    <source>
        <dbReference type="ARBA" id="ARBA00004746"/>
    </source>
</evidence>
<dbReference type="SUPFAM" id="SSF53383">
    <property type="entry name" value="PLP-dependent transferases"/>
    <property type="match status" value="1"/>
</dbReference>
<evidence type="ECO:0000256" key="8">
    <source>
        <dbReference type="ARBA" id="ARBA00022898"/>
    </source>
</evidence>